<feature type="transmembrane region" description="Helical" evidence="1">
    <location>
        <begin position="53"/>
        <end position="75"/>
    </location>
</feature>
<evidence type="ECO:0000256" key="1">
    <source>
        <dbReference type="SAM" id="Phobius"/>
    </source>
</evidence>
<keyword evidence="4" id="KW-1185">Reference proteome</keyword>
<keyword evidence="1" id="KW-0472">Membrane</keyword>
<dbReference type="InterPro" id="IPR045340">
    <property type="entry name" value="DUF6533"/>
</dbReference>
<dbReference type="EMBL" id="KN832578">
    <property type="protein sequence ID" value="KII83329.1"/>
    <property type="molecule type" value="Genomic_DNA"/>
</dbReference>
<dbReference type="OrthoDB" id="2686513at2759"/>
<feature type="transmembrane region" description="Helical" evidence="1">
    <location>
        <begin position="87"/>
        <end position="106"/>
    </location>
</feature>
<keyword evidence="1" id="KW-1133">Transmembrane helix</keyword>
<dbReference type="HOGENOM" id="CLU_035509_7_0_1"/>
<evidence type="ECO:0000259" key="2">
    <source>
        <dbReference type="Pfam" id="PF20151"/>
    </source>
</evidence>
<gene>
    <name evidence="3" type="ORF">PLICRDRAFT_47203</name>
</gene>
<accession>A0A0C9T269</accession>
<dbReference type="AlphaFoldDB" id="A0A0C9T269"/>
<evidence type="ECO:0000313" key="4">
    <source>
        <dbReference type="Proteomes" id="UP000053263"/>
    </source>
</evidence>
<name>A0A0C9T269_PLICR</name>
<proteinExistence type="predicted"/>
<dbReference type="Proteomes" id="UP000053263">
    <property type="component" value="Unassembled WGS sequence"/>
</dbReference>
<protein>
    <recommendedName>
        <fullName evidence="2">DUF6533 domain-containing protein</fullName>
    </recommendedName>
</protein>
<reference evidence="3 4" key="1">
    <citation type="submission" date="2014-06" db="EMBL/GenBank/DDBJ databases">
        <title>Evolutionary Origins and Diversification of the Mycorrhizal Mutualists.</title>
        <authorList>
            <consortium name="DOE Joint Genome Institute"/>
            <consortium name="Mycorrhizal Genomics Consortium"/>
            <person name="Kohler A."/>
            <person name="Kuo A."/>
            <person name="Nagy L.G."/>
            <person name="Floudas D."/>
            <person name="Copeland A."/>
            <person name="Barry K.W."/>
            <person name="Cichocki N."/>
            <person name="Veneault-Fourrey C."/>
            <person name="LaButti K."/>
            <person name="Lindquist E.A."/>
            <person name="Lipzen A."/>
            <person name="Lundell T."/>
            <person name="Morin E."/>
            <person name="Murat C."/>
            <person name="Riley R."/>
            <person name="Ohm R."/>
            <person name="Sun H."/>
            <person name="Tunlid A."/>
            <person name="Henrissat B."/>
            <person name="Grigoriev I.V."/>
            <person name="Hibbett D.S."/>
            <person name="Martin F."/>
        </authorList>
    </citation>
    <scope>NUCLEOTIDE SEQUENCE [LARGE SCALE GENOMIC DNA]</scope>
    <source>
        <strain evidence="3 4">FD-325 SS-3</strain>
    </source>
</reference>
<feature type="domain" description="DUF6533" evidence="2">
    <location>
        <begin position="24"/>
        <end position="64"/>
    </location>
</feature>
<dbReference type="Pfam" id="PF20151">
    <property type="entry name" value="DUF6533"/>
    <property type="match status" value="1"/>
</dbReference>
<sequence>MAVSEDATSAAQDLMTRDCLNLLSMTMLFYDQLTTLSSEITYIWTRPRSASSIVFLLNRLLAFLGNLVVAVETFTGIHQEVCSTSSLGRQIILIINELVVGVLLTLRVHALYQHNRRVLALLLAMGFLTLGLCGWSMTAHTGTVSQQVYPGCHIAYTAMSGYYLAVPWEMLFVFDCMIYVLTLRATYNGHRQHQGLMLTSGRLPLVSLLLRDGALYFGVIALANLSNILTFYLSSALLKGCLSSFASNLSVLLISRLMLNMHENVLTGDPWTTSTHHAPTVRL</sequence>
<feature type="transmembrane region" description="Helical" evidence="1">
    <location>
        <begin position="118"/>
        <end position="140"/>
    </location>
</feature>
<keyword evidence="1" id="KW-0812">Transmembrane</keyword>
<feature type="transmembrane region" description="Helical" evidence="1">
    <location>
        <begin position="160"/>
        <end position="182"/>
    </location>
</feature>
<organism evidence="3 4">
    <name type="scientific">Plicaturopsis crispa FD-325 SS-3</name>
    <dbReference type="NCBI Taxonomy" id="944288"/>
    <lineage>
        <taxon>Eukaryota</taxon>
        <taxon>Fungi</taxon>
        <taxon>Dikarya</taxon>
        <taxon>Basidiomycota</taxon>
        <taxon>Agaricomycotina</taxon>
        <taxon>Agaricomycetes</taxon>
        <taxon>Agaricomycetidae</taxon>
        <taxon>Amylocorticiales</taxon>
        <taxon>Amylocorticiaceae</taxon>
        <taxon>Plicatura</taxon>
        <taxon>Plicaturopsis crispa</taxon>
    </lineage>
</organism>
<evidence type="ECO:0000313" key="3">
    <source>
        <dbReference type="EMBL" id="KII83329.1"/>
    </source>
</evidence>